<dbReference type="InterPro" id="IPR050598">
    <property type="entry name" value="AminoAcid_Transporter"/>
</dbReference>
<keyword evidence="4 6" id="KW-0472">Membrane</keyword>
<evidence type="ECO:0000256" key="6">
    <source>
        <dbReference type="SAM" id="Phobius"/>
    </source>
</evidence>
<comment type="caution">
    <text evidence="7">The sequence shown here is derived from an EMBL/GenBank/DDBJ whole genome shotgun (WGS) entry which is preliminary data.</text>
</comment>
<dbReference type="GO" id="GO:0016020">
    <property type="term" value="C:membrane"/>
    <property type="evidence" value="ECO:0007669"/>
    <property type="project" value="UniProtKB-SubCell"/>
</dbReference>
<evidence type="ECO:0000256" key="1">
    <source>
        <dbReference type="ARBA" id="ARBA00004141"/>
    </source>
</evidence>
<evidence type="ECO:0000313" key="8">
    <source>
        <dbReference type="Proteomes" id="UP001287356"/>
    </source>
</evidence>
<feature type="region of interest" description="Disordered" evidence="5">
    <location>
        <begin position="1"/>
        <end position="26"/>
    </location>
</feature>
<dbReference type="Gene3D" id="1.20.1740.10">
    <property type="entry name" value="Amino acid/polyamine transporter I"/>
    <property type="match status" value="1"/>
</dbReference>
<reference evidence="7" key="2">
    <citation type="submission" date="2023-06" db="EMBL/GenBank/DDBJ databases">
        <authorList>
            <consortium name="Lawrence Berkeley National Laboratory"/>
            <person name="Haridas S."/>
            <person name="Hensen N."/>
            <person name="Bonometti L."/>
            <person name="Westerberg I."/>
            <person name="Brannstrom I.O."/>
            <person name="Guillou S."/>
            <person name="Cros-Aarteil S."/>
            <person name="Calhoun S."/>
            <person name="Kuo A."/>
            <person name="Mondo S."/>
            <person name="Pangilinan J."/>
            <person name="Riley R."/>
            <person name="Labutti K."/>
            <person name="Andreopoulos B."/>
            <person name="Lipzen A."/>
            <person name="Chen C."/>
            <person name="Yanf M."/>
            <person name="Daum C."/>
            <person name="Ng V."/>
            <person name="Clum A."/>
            <person name="Steindorff A."/>
            <person name="Ohm R."/>
            <person name="Martin F."/>
            <person name="Silar P."/>
            <person name="Natvig D."/>
            <person name="Lalanne C."/>
            <person name="Gautier V."/>
            <person name="Ament-Velasquez S.L."/>
            <person name="Kruys A."/>
            <person name="Hutchinson M.I."/>
            <person name="Powell A.J."/>
            <person name="Barry K."/>
            <person name="Miller A.N."/>
            <person name="Grigoriev I.V."/>
            <person name="Debuchy R."/>
            <person name="Gladieux P."/>
            <person name="Thoren M.H."/>
            <person name="Johannesson H."/>
        </authorList>
    </citation>
    <scope>NUCLEOTIDE SEQUENCE</scope>
    <source>
        <strain evidence="7">CBS 958.72</strain>
    </source>
</reference>
<feature type="transmembrane region" description="Helical" evidence="6">
    <location>
        <begin position="584"/>
        <end position="602"/>
    </location>
</feature>
<evidence type="ECO:0000256" key="3">
    <source>
        <dbReference type="ARBA" id="ARBA00022989"/>
    </source>
</evidence>
<feature type="transmembrane region" description="Helical" evidence="6">
    <location>
        <begin position="313"/>
        <end position="336"/>
    </location>
</feature>
<feature type="transmembrane region" description="Helical" evidence="6">
    <location>
        <begin position="542"/>
        <end position="564"/>
    </location>
</feature>
<gene>
    <name evidence="7" type="ORF">B0T24DRAFT_690977</name>
</gene>
<comment type="subcellular location">
    <subcellularLocation>
        <location evidence="1">Membrane</location>
        <topology evidence="1">Multi-pass membrane protein</topology>
    </subcellularLocation>
</comment>
<evidence type="ECO:0000313" key="7">
    <source>
        <dbReference type="EMBL" id="KAK3361360.1"/>
    </source>
</evidence>
<evidence type="ECO:0000256" key="4">
    <source>
        <dbReference type="ARBA" id="ARBA00023136"/>
    </source>
</evidence>
<organism evidence="7 8">
    <name type="scientific">Lasiosphaeria ovina</name>
    <dbReference type="NCBI Taxonomy" id="92902"/>
    <lineage>
        <taxon>Eukaryota</taxon>
        <taxon>Fungi</taxon>
        <taxon>Dikarya</taxon>
        <taxon>Ascomycota</taxon>
        <taxon>Pezizomycotina</taxon>
        <taxon>Sordariomycetes</taxon>
        <taxon>Sordariomycetidae</taxon>
        <taxon>Sordariales</taxon>
        <taxon>Lasiosphaeriaceae</taxon>
        <taxon>Lasiosphaeria</taxon>
    </lineage>
</organism>
<dbReference type="Pfam" id="PF13520">
    <property type="entry name" value="AA_permease_2"/>
    <property type="match status" value="1"/>
</dbReference>
<protein>
    <submittedName>
        <fullName evidence="7">Amino acid permease-domain-containing protein</fullName>
    </submittedName>
</protein>
<feature type="transmembrane region" description="Helical" evidence="6">
    <location>
        <begin position="150"/>
        <end position="179"/>
    </location>
</feature>
<feature type="transmembrane region" description="Helical" evidence="6">
    <location>
        <begin position="373"/>
        <end position="394"/>
    </location>
</feature>
<dbReference type="Proteomes" id="UP001287356">
    <property type="component" value="Unassembled WGS sequence"/>
</dbReference>
<evidence type="ECO:0000256" key="5">
    <source>
        <dbReference type="SAM" id="MobiDB-lite"/>
    </source>
</evidence>
<feature type="transmembrane region" description="Helical" evidence="6">
    <location>
        <begin position="280"/>
        <end position="301"/>
    </location>
</feature>
<name>A0AAE0MYR8_9PEZI</name>
<feature type="transmembrane region" description="Helical" evidence="6">
    <location>
        <begin position="225"/>
        <end position="247"/>
    </location>
</feature>
<dbReference type="EMBL" id="JAULSN010000011">
    <property type="protein sequence ID" value="KAK3361360.1"/>
    <property type="molecule type" value="Genomic_DNA"/>
</dbReference>
<feature type="transmembrane region" description="Helical" evidence="6">
    <location>
        <begin position="90"/>
        <end position="108"/>
    </location>
</feature>
<keyword evidence="2 6" id="KW-0812">Transmembrane</keyword>
<feature type="transmembrane region" description="Helical" evidence="6">
    <location>
        <begin position="482"/>
        <end position="502"/>
    </location>
</feature>
<accession>A0AAE0MYR8</accession>
<reference evidence="7" key="1">
    <citation type="journal article" date="2023" name="Mol. Phylogenet. Evol.">
        <title>Genome-scale phylogeny and comparative genomics of the fungal order Sordariales.</title>
        <authorList>
            <person name="Hensen N."/>
            <person name="Bonometti L."/>
            <person name="Westerberg I."/>
            <person name="Brannstrom I.O."/>
            <person name="Guillou S."/>
            <person name="Cros-Aarteil S."/>
            <person name="Calhoun S."/>
            <person name="Haridas S."/>
            <person name="Kuo A."/>
            <person name="Mondo S."/>
            <person name="Pangilinan J."/>
            <person name="Riley R."/>
            <person name="LaButti K."/>
            <person name="Andreopoulos B."/>
            <person name="Lipzen A."/>
            <person name="Chen C."/>
            <person name="Yan M."/>
            <person name="Daum C."/>
            <person name="Ng V."/>
            <person name="Clum A."/>
            <person name="Steindorff A."/>
            <person name="Ohm R.A."/>
            <person name="Martin F."/>
            <person name="Silar P."/>
            <person name="Natvig D.O."/>
            <person name="Lalanne C."/>
            <person name="Gautier V."/>
            <person name="Ament-Velasquez S.L."/>
            <person name="Kruys A."/>
            <person name="Hutchinson M.I."/>
            <person name="Powell A.J."/>
            <person name="Barry K."/>
            <person name="Miller A.N."/>
            <person name="Grigoriev I.V."/>
            <person name="Debuchy R."/>
            <person name="Gladieux P."/>
            <person name="Hiltunen Thoren M."/>
            <person name="Johannesson H."/>
        </authorList>
    </citation>
    <scope>NUCLEOTIDE SEQUENCE</scope>
    <source>
        <strain evidence="7">CBS 958.72</strain>
    </source>
</reference>
<proteinExistence type="predicted"/>
<dbReference type="InterPro" id="IPR002293">
    <property type="entry name" value="AA/rel_permease1"/>
</dbReference>
<dbReference type="AlphaFoldDB" id="A0AAE0MYR8"/>
<dbReference type="PANTHER" id="PTHR11785:SF353">
    <property type="entry name" value="METHIONINE TRANSPORTER (EUROFUNG)"/>
    <property type="match status" value="1"/>
</dbReference>
<feature type="transmembrane region" description="Helical" evidence="6">
    <location>
        <begin position="195"/>
        <end position="213"/>
    </location>
</feature>
<keyword evidence="8" id="KW-1185">Reference proteome</keyword>
<dbReference type="GO" id="GO:0015179">
    <property type="term" value="F:L-amino acid transmembrane transporter activity"/>
    <property type="evidence" value="ECO:0007669"/>
    <property type="project" value="TreeGrafter"/>
</dbReference>
<feature type="transmembrane region" description="Helical" evidence="6">
    <location>
        <begin position="450"/>
        <end position="470"/>
    </location>
</feature>
<keyword evidence="3 6" id="KW-1133">Transmembrane helix</keyword>
<sequence>MAHNDGVFDEALDEIGQPPNPIGEPRRRLLDELDESTTDPNKIVNKAPKEQFRLNYLDVGCLVINRMIGTGIFNSPQTVMIGTNSTGISLLLWLFGLFYAMAGAHVYVEYGLNVPRYIIDGVEQSVPRSGGDLNYLQYVFPRPRYRKDTVLLMGCLYGISFICVGNMAGNCIICALRILQAAHPERDNDSSNGEIRGIALGIAFFACFIHAFSRRGGIWLNNILALVKVGILLLIIGAACAVAGGAFHRADTGTAVGNEFGNNTSKATAFGQASDEANGYGQAFLAIIFAFSGFDQPNYVLGEIKRPRKTFPVSMFTSVAIVSLLYVAVNICYMVVVPAELQSDRQVGSVAHQFFKMTFGALSSNEEVTGLRVFNAFLAISSFGNIVVMTYTAARMKQEIAKQGFLPWPKFFAQNKDVSFGRLLQWLQLHRGLKFLKFLSPEQHKERTPVGALVLHMASCVILILVTYPLSAGDAYSLLSGMGAYLINSVFGFFLALGILLLHFRGPPQSDEVTTQHHPAAETKGPPATNWKAMTKGTVRPWLSVASAVIYLIGNGYCVITNWVPPVGKFLVITKTMAWYLTPIISWCIFILGALWYLGFLVRVNRRKRNKNEEFIYERSPEFDWAETGDRDGNYGSEQGGIGKKSGGLILIHETVYLAWRGTEMKVLGEVCQSGNDTVSVASPAPIDEFAGTDFGNVGFNISGVYGR</sequence>
<evidence type="ECO:0000256" key="2">
    <source>
        <dbReference type="ARBA" id="ARBA00022692"/>
    </source>
</evidence>
<dbReference type="PANTHER" id="PTHR11785">
    <property type="entry name" value="AMINO ACID TRANSPORTER"/>
    <property type="match status" value="1"/>
</dbReference>